<dbReference type="EMBL" id="CP101914">
    <property type="protein sequence ID" value="UUI05088.1"/>
    <property type="molecule type" value="Genomic_DNA"/>
</dbReference>
<dbReference type="Proteomes" id="UP001059773">
    <property type="component" value="Chromosome"/>
</dbReference>
<dbReference type="InterPro" id="IPR037523">
    <property type="entry name" value="VOC_core"/>
</dbReference>
<evidence type="ECO:0000259" key="1">
    <source>
        <dbReference type="PROSITE" id="PS51819"/>
    </source>
</evidence>
<sequence length="124" mass="14365">MTFQLERLDHIQLSAPKGSEKTAREFYKDILGFMEEEKPKTLKPNGGVWFRKGEIAIHIGIEEPFEPLKKAHPAFDVSGIDALQIHLEKAGISTKWDNKLPNARRFYVRDPFGNRLEFLEWQGK</sequence>
<gene>
    <name evidence="2" type="ORF">NP439_10805</name>
</gene>
<accession>A0ABY5JXG7</accession>
<dbReference type="Pfam" id="PF00903">
    <property type="entry name" value="Glyoxalase"/>
    <property type="match status" value="1"/>
</dbReference>
<evidence type="ECO:0000313" key="3">
    <source>
        <dbReference type="Proteomes" id="UP001059773"/>
    </source>
</evidence>
<dbReference type="PROSITE" id="PS51819">
    <property type="entry name" value="VOC"/>
    <property type="match status" value="1"/>
</dbReference>
<dbReference type="RefSeq" id="WP_256709988.1">
    <property type="nucleotide sequence ID" value="NZ_CP101914.1"/>
</dbReference>
<protein>
    <submittedName>
        <fullName evidence="2">VOC family protein</fullName>
    </submittedName>
</protein>
<dbReference type="InterPro" id="IPR004360">
    <property type="entry name" value="Glyas_Fos-R_dOase_dom"/>
</dbReference>
<dbReference type="PANTHER" id="PTHR39175">
    <property type="entry name" value="FAMILY PROTEIN, PUTATIVE (AFU_ORTHOLOGUE AFUA_3G15060)-RELATED"/>
    <property type="match status" value="1"/>
</dbReference>
<keyword evidence="3" id="KW-1185">Reference proteome</keyword>
<reference evidence="2" key="1">
    <citation type="submission" date="2022-07" db="EMBL/GenBank/DDBJ databases">
        <title>FELIX.</title>
        <authorList>
            <person name="Wan K.H."/>
            <person name="Park S."/>
            <person name="Lawrence Q."/>
            <person name="Eichenberger J.P."/>
            <person name="Booth B.W."/>
            <person name="Piaggio A.J."/>
            <person name="Chandler J.C."/>
            <person name="Franklin A.B."/>
            <person name="Celniker S.E."/>
        </authorList>
    </citation>
    <scope>NUCLEOTIDE SEQUENCE</scope>
    <source>
        <strain evidence="2">QA-1986 374</strain>
    </source>
</reference>
<dbReference type="SUPFAM" id="SSF54593">
    <property type="entry name" value="Glyoxalase/Bleomycin resistance protein/Dihydroxybiphenyl dioxygenase"/>
    <property type="match status" value="1"/>
</dbReference>
<dbReference type="Gene3D" id="3.10.180.10">
    <property type="entry name" value="2,3-Dihydroxybiphenyl 1,2-Dioxygenase, domain 1"/>
    <property type="match status" value="1"/>
</dbReference>
<dbReference type="InterPro" id="IPR029068">
    <property type="entry name" value="Glyas_Bleomycin-R_OHBP_Dase"/>
</dbReference>
<dbReference type="PANTHER" id="PTHR39175:SF1">
    <property type="entry name" value="FAMILY PROTEIN, PUTATIVE (AFU_ORTHOLOGUE AFUA_3G15060)-RELATED"/>
    <property type="match status" value="1"/>
</dbReference>
<name>A0ABY5JXG7_9BACI</name>
<organism evidence="2 3">
    <name type="scientific">Oceanobacillus jeddahense</name>
    <dbReference type="NCBI Taxonomy" id="1462527"/>
    <lineage>
        <taxon>Bacteria</taxon>
        <taxon>Bacillati</taxon>
        <taxon>Bacillota</taxon>
        <taxon>Bacilli</taxon>
        <taxon>Bacillales</taxon>
        <taxon>Bacillaceae</taxon>
        <taxon>Oceanobacillus</taxon>
    </lineage>
</organism>
<feature type="domain" description="VOC" evidence="1">
    <location>
        <begin position="7"/>
        <end position="121"/>
    </location>
</feature>
<evidence type="ECO:0000313" key="2">
    <source>
        <dbReference type="EMBL" id="UUI05088.1"/>
    </source>
</evidence>
<proteinExistence type="predicted"/>